<keyword evidence="5 7" id="KW-0472">Membrane</keyword>
<evidence type="ECO:0000313" key="9">
    <source>
        <dbReference type="EMBL" id="SDF32277.1"/>
    </source>
</evidence>
<proteinExistence type="predicted"/>
<name>A0A1G7K508_9DEIN</name>
<keyword evidence="2" id="KW-1003">Cell membrane</keyword>
<accession>A0A1G7K508</accession>
<dbReference type="InterPro" id="IPR003841">
    <property type="entry name" value="Na/Pi_transpt"/>
</dbReference>
<evidence type="ECO:0000256" key="4">
    <source>
        <dbReference type="ARBA" id="ARBA00022989"/>
    </source>
</evidence>
<sequence>MRFLAGLALFFLGLHLVSEALAGWKGRRSLMARALGSPPGALAYGLLLGALSGSGSGLGLLALALLEVGVLGHAQAALLSLAATAGAGVWVGLLALAKEEVREVLLALGLGLYLVPAWRRGGFLALGLGLLFLGFGEMAAGVEPWLSLGPRAATPLAAYGLGLLLGGVLGSANAVAALALLLSDRVAPGVAAALVLGAGVGTTATFFWAALAGRKEALRLAFPLFLHRLGLSLGLLPFAGWGLGVLPWHLLSHLLYALLYWPLGGVYAALAERLFPEGKVVPKYLRWEALDSPLLALALARRELARVADAVREMLVRAVRILAQEEGGEASLQALEEKVDALTRELVLYTSELASRTQEEKAVKLFMAASELERLGDLVRRVVRQGEKLWAQGLTFSQEGKEELLEAAGRLLGRLERLAAALATGEKALAEELLREDLSGYFQALKRAHLHRLEAGLRESRASTLAHLDVLLTLEALDQGLVRLAQLVLEL</sequence>
<evidence type="ECO:0000256" key="3">
    <source>
        <dbReference type="ARBA" id="ARBA00022692"/>
    </source>
</evidence>
<dbReference type="InterPro" id="IPR038078">
    <property type="entry name" value="PhoU-like_sf"/>
</dbReference>
<feature type="coiled-coil region" evidence="6">
    <location>
        <begin position="325"/>
        <end position="352"/>
    </location>
</feature>
<dbReference type="Gene3D" id="1.20.58.220">
    <property type="entry name" value="Phosphate transport system protein phou homolog 2, domain 2"/>
    <property type="match status" value="1"/>
</dbReference>
<dbReference type="STRING" id="482827.SAMN04488243_1416"/>
<keyword evidence="3 7" id="KW-0812">Transmembrane</keyword>
<keyword evidence="6" id="KW-0175">Coiled coil</keyword>
<evidence type="ECO:0000256" key="2">
    <source>
        <dbReference type="ARBA" id="ARBA00022475"/>
    </source>
</evidence>
<protein>
    <submittedName>
        <fullName evidence="9">Phosphate:Na+ symporter</fullName>
    </submittedName>
</protein>
<dbReference type="InterPro" id="IPR026022">
    <property type="entry name" value="PhoU_dom"/>
</dbReference>
<feature type="transmembrane region" description="Helical" evidence="7">
    <location>
        <begin position="41"/>
        <end position="66"/>
    </location>
</feature>
<comment type="subcellular location">
    <subcellularLocation>
        <location evidence="1">Cell membrane</location>
        <topology evidence="1">Multi-pass membrane protein</topology>
    </subcellularLocation>
</comment>
<keyword evidence="4 7" id="KW-1133">Transmembrane helix</keyword>
<evidence type="ECO:0000256" key="6">
    <source>
        <dbReference type="SAM" id="Coils"/>
    </source>
</evidence>
<evidence type="ECO:0000256" key="1">
    <source>
        <dbReference type="ARBA" id="ARBA00004651"/>
    </source>
</evidence>
<dbReference type="GO" id="GO:0044341">
    <property type="term" value="P:sodium-dependent phosphate transport"/>
    <property type="evidence" value="ECO:0007669"/>
    <property type="project" value="InterPro"/>
</dbReference>
<dbReference type="AlphaFoldDB" id="A0A1G7K508"/>
<dbReference type="SUPFAM" id="SSF109755">
    <property type="entry name" value="PhoU-like"/>
    <property type="match status" value="1"/>
</dbReference>
<dbReference type="Proteomes" id="UP000199446">
    <property type="component" value="Unassembled WGS sequence"/>
</dbReference>
<feature type="domain" description="PhoU" evidence="8">
    <location>
        <begin position="305"/>
        <end position="383"/>
    </location>
</feature>
<feature type="transmembrane region" description="Helical" evidence="7">
    <location>
        <begin position="156"/>
        <end position="183"/>
    </location>
</feature>
<evidence type="ECO:0000259" key="8">
    <source>
        <dbReference type="Pfam" id="PF01895"/>
    </source>
</evidence>
<dbReference type="GO" id="GO:0005436">
    <property type="term" value="F:sodium:phosphate symporter activity"/>
    <property type="evidence" value="ECO:0007669"/>
    <property type="project" value="InterPro"/>
</dbReference>
<feature type="transmembrane region" description="Helical" evidence="7">
    <location>
        <begin position="189"/>
        <end position="213"/>
    </location>
</feature>
<dbReference type="GO" id="GO:0005886">
    <property type="term" value="C:plasma membrane"/>
    <property type="evidence" value="ECO:0007669"/>
    <property type="project" value="UniProtKB-SubCell"/>
</dbReference>
<feature type="transmembrane region" description="Helical" evidence="7">
    <location>
        <begin position="117"/>
        <end position="135"/>
    </location>
</feature>
<dbReference type="EMBL" id="FNBC01000041">
    <property type="protein sequence ID" value="SDF32277.1"/>
    <property type="molecule type" value="Genomic_DNA"/>
</dbReference>
<keyword evidence="10" id="KW-1185">Reference proteome</keyword>
<dbReference type="RefSeq" id="WP_093008464.1">
    <property type="nucleotide sequence ID" value="NZ_FNBC01000041.1"/>
</dbReference>
<organism evidence="9 10">
    <name type="scientific">Thermus arciformis</name>
    <dbReference type="NCBI Taxonomy" id="482827"/>
    <lineage>
        <taxon>Bacteria</taxon>
        <taxon>Thermotogati</taxon>
        <taxon>Deinococcota</taxon>
        <taxon>Deinococci</taxon>
        <taxon>Thermales</taxon>
        <taxon>Thermaceae</taxon>
        <taxon>Thermus</taxon>
    </lineage>
</organism>
<reference evidence="10" key="1">
    <citation type="submission" date="2016-10" db="EMBL/GenBank/DDBJ databases">
        <authorList>
            <person name="Varghese N."/>
            <person name="Submissions S."/>
        </authorList>
    </citation>
    <scope>NUCLEOTIDE SEQUENCE [LARGE SCALE GENOMIC DNA]</scope>
    <source>
        <strain evidence="10">CGMCC 1.6992</strain>
    </source>
</reference>
<dbReference type="Pfam" id="PF01895">
    <property type="entry name" value="PhoU"/>
    <property type="match status" value="1"/>
</dbReference>
<feature type="transmembrane region" description="Helical" evidence="7">
    <location>
        <begin position="78"/>
        <end position="97"/>
    </location>
</feature>
<feature type="transmembrane region" description="Helical" evidence="7">
    <location>
        <begin position="225"/>
        <end position="244"/>
    </location>
</feature>
<evidence type="ECO:0000256" key="7">
    <source>
        <dbReference type="SAM" id="Phobius"/>
    </source>
</evidence>
<dbReference type="Pfam" id="PF02690">
    <property type="entry name" value="Na_Pi_cotrans"/>
    <property type="match status" value="1"/>
</dbReference>
<evidence type="ECO:0000313" key="10">
    <source>
        <dbReference type="Proteomes" id="UP000199446"/>
    </source>
</evidence>
<gene>
    <name evidence="9" type="ORF">SAMN04488243_1416</name>
</gene>
<evidence type="ECO:0000256" key="5">
    <source>
        <dbReference type="ARBA" id="ARBA00023136"/>
    </source>
</evidence>
<dbReference type="OrthoDB" id="31028at2"/>